<name>A0A450T6N1_9GAMM</name>
<feature type="compositionally biased region" description="Low complexity" evidence="1">
    <location>
        <begin position="148"/>
        <end position="158"/>
    </location>
</feature>
<dbReference type="AlphaFoldDB" id="A0A450T6N1"/>
<evidence type="ECO:0000313" key="3">
    <source>
        <dbReference type="EMBL" id="VFJ62394.1"/>
    </source>
</evidence>
<gene>
    <name evidence="3" type="ORF">BECKFM1743A_GA0114220_103061</name>
    <name evidence="4" type="ORF">BECKFM1743B_GA0114221_102931</name>
</gene>
<dbReference type="PANTHER" id="PTHR10098">
    <property type="entry name" value="RAPSYN-RELATED"/>
    <property type="match status" value="1"/>
</dbReference>
<feature type="region of interest" description="Disordered" evidence="1">
    <location>
        <begin position="192"/>
        <end position="223"/>
    </location>
</feature>
<reference evidence="3" key="1">
    <citation type="submission" date="2019-02" db="EMBL/GenBank/DDBJ databases">
        <authorList>
            <person name="Gruber-Vodicka R. H."/>
            <person name="Seah K. B. B."/>
        </authorList>
    </citation>
    <scope>NUCLEOTIDE SEQUENCE</scope>
    <source>
        <strain evidence="3">BECK_BZ163</strain>
        <strain evidence="4">BECK_BZ164</strain>
    </source>
</reference>
<evidence type="ECO:0000259" key="2">
    <source>
        <dbReference type="Pfam" id="PF12770"/>
    </source>
</evidence>
<evidence type="ECO:0000256" key="1">
    <source>
        <dbReference type="SAM" id="MobiDB-lite"/>
    </source>
</evidence>
<feature type="region of interest" description="Disordered" evidence="1">
    <location>
        <begin position="273"/>
        <end position="308"/>
    </location>
</feature>
<feature type="compositionally biased region" description="Low complexity" evidence="1">
    <location>
        <begin position="199"/>
        <end position="211"/>
    </location>
</feature>
<feature type="region of interest" description="Disordered" evidence="1">
    <location>
        <begin position="92"/>
        <end position="158"/>
    </location>
</feature>
<dbReference type="EMBL" id="CAADFL010000293">
    <property type="protein sequence ID" value="VFK13753.1"/>
    <property type="molecule type" value="Genomic_DNA"/>
</dbReference>
<organism evidence="3">
    <name type="scientific">Candidatus Kentrum sp. FM</name>
    <dbReference type="NCBI Taxonomy" id="2126340"/>
    <lineage>
        <taxon>Bacteria</taxon>
        <taxon>Pseudomonadati</taxon>
        <taxon>Pseudomonadota</taxon>
        <taxon>Gammaproteobacteria</taxon>
        <taxon>Candidatus Kentrum</taxon>
    </lineage>
</organism>
<dbReference type="EMBL" id="CAADEZ010000306">
    <property type="protein sequence ID" value="VFJ62394.1"/>
    <property type="molecule type" value="Genomic_DNA"/>
</dbReference>
<sequence>MRLLLRLESERKSCAIWYILFCQSPNFVKNSLKMLIYFHVNSAFSLVFASLWGTIRLLHLPHPSPRIQHIVFTLAEFKMDAVALAAVGRRGRSTDCTPHAGQRKSRSAGTGGILGQGADGMAPVRKLPEPHQSEPPQRNADRCGSPGGSPASYGSPTSYGLPRPTALVAFGAIDYGEFPHAASGSRLFHRGKRLATGGSPLSPSTPAARTATPPPTSSEIPGDLNRRLREARGAFSPLPATRPEMVAIVKMYKQLTNHRVKVYTGREASDYGLQHLLPPDIDTPPNDRQQTTDSSEAPNPRTSPRRAPPRVLHLATHGFFLEERSERTDRPMTLGGLALAGANRGIMGETGPDGEDGILYALETQNLNLEGTELVVLSACDTGKGEVDYSEGVYGLTRALRTAGAKNILMTLWPLNDELAKEFMLDFYRNWLSGERTGAARNGIDPDAMDSDAIKGAATGGSAPATALHETRLAWIGSEDKRKRNPRYWAPYVLIE</sequence>
<dbReference type="Pfam" id="PF12770">
    <property type="entry name" value="CHAT"/>
    <property type="match status" value="1"/>
</dbReference>
<feature type="domain" description="CHAT" evidence="2">
    <location>
        <begin position="228"/>
        <end position="495"/>
    </location>
</feature>
<accession>A0A450T6N1</accession>
<feature type="compositionally biased region" description="Polar residues" evidence="1">
    <location>
        <begin position="286"/>
        <end position="302"/>
    </location>
</feature>
<feature type="compositionally biased region" description="Gly residues" evidence="1">
    <location>
        <begin position="109"/>
        <end position="118"/>
    </location>
</feature>
<evidence type="ECO:0000313" key="4">
    <source>
        <dbReference type="EMBL" id="VFK13753.1"/>
    </source>
</evidence>
<protein>
    <submittedName>
        <fullName evidence="3">CHAT domain-containing protein</fullName>
    </submittedName>
</protein>
<proteinExistence type="predicted"/>
<dbReference type="PANTHER" id="PTHR10098:SF106">
    <property type="entry name" value="TETRATRICOPEPTIDE REPEAT PROTEIN 28-LIKE PROTEIN"/>
    <property type="match status" value="1"/>
</dbReference>
<dbReference type="InterPro" id="IPR024983">
    <property type="entry name" value="CHAT_dom"/>
</dbReference>